<dbReference type="Gene3D" id="3.30.2310.20">
    <property type="entry name" value="RelE-like"/>
    <property type="match status" value="1"/>
</dbReference>
<dbReference type="AlphaFoldDB" id="A0A0G0DV64"/>
<dbReference type="InterPro" id="IPR035093">
    <property type="entry name" value="RelE/ParE_toxin_dom_sf"/>
</dbReference>
<sequence>MQILPSLYFKRKYKKFVKKHPQLSSKADKQLKLFASNQNHRSLRLHKLTGNKKHYWSIAVDKNIRILFEYIEENIILIDIGSHDEVY</sequence>
<dbReference type="STRING" id="1618434.UR52_C0015G0013"/>
<dbReference type="InterPro" id="IPR007712">
    <property type="entry name" value="RelE/ParE_toxin"/>
</dbReference>
<name>A0A0G0DV64_9BACT</name>
<dbReference type="Pfam" id="PF15738">
    <property type="entry name" value="YafQ_toxin"/>
    <property type="match status" value="1"/>
</dbReference>
<evidence type="ECO:0000313" key="3">
    <source>
        <dbReference type="Proteomes" id="UP000034176"/>
    </source>
</evidence>
<dbReference type="NCBIfam" id="TIGR02385">
    <property type="entry name" value="RelE_StbE"/>
    <property type="match status" value="1"/>
</dbReference>
<proteinExistence type="predicted"/>
<comment type="caution">
    <text evidence="2">The sequence shown here is derived from an EMBL/GenBank/DDBJ whole genome shotgun (WGS) entry which is preliminary data.</text>
</comment>
<reference evidence="2 3" key="1">
    <citation type="journal article" date="2015" name="Nature">
        <title>rRNA introns, odd ribosomes, and small enigmatic genomes across a large radiation of phyla.</title>
        <authorList>
            <person name="Brown C.T."/>
            <person name="Hug L.A."/>
            <person name="Thomas B.C."/>
            <person name="Sharon I."/>
            <person name="Castelle C.J."/>
            <person name="Singh A."/>
            <person name="Wilkins M.J."/>
            <person name="Williams K.H."/>
            <person name="Banfield J.F."/>
        </authorList>
    </citation>
    <scope>NUCLEOTIDE SEQUENCE [LARGE SCALE GENOMIC DNA]</scope>
</reference>
<protein>
    <submittedName>
        <fullName evidence="2">Plasmid maintenance system killer</fullName>
    </submittedName>
</protein>
<dbReference type="InterPro" id="IPR004386">
    <property type="entry name" value="Toxin_YafQ-like"/>
</dbReference>
<evidence type="ECO:0000313" key="2">
    <source>
        <dbReference type="EMBL" id="KKP59037.1"/>
    </source>
</evidence>
<evidence type="ECO:0000256" key="1">
    <source>
        <dbReference type="ARBA" id="ARBA00022649"/>
    </source>
</evidence>
<accession>A0A0G0DV64</accession>
<keyword evidence="1" id="KW-1277">Toxin-antitoxin system</keyword>
<dbReference type="Proteomes" id="UP000034176">
    <property type="component" value="Unassembled WGS sequence"/>
</dbReference>
<dbReference type="SUPFAM" id="SSF143011">
    <property type="entry name" value="RelE-like"/>
    <property type="match status" value="1"/>
</dbReference>
<dbReference type="EMBL" id="LBPN01000015">
    <property type="protein sequence ID" value="KKP59037.1"/>
    <property type="molecule type" value="Genomic_DNA"/>
</dbReference>
<gene>
    <name evidence="2" type="ORF">UR52_C0015G0013</name>
</gene>
<organism evidence="2 3">
    <name type="scientific">Candidatus Gottesmanbacteria bacterium GW2011_GWA1_34_13</name>
    <dbReference type="NCBI Taxonomy" id="1618434"/>
    <lineage>
        <taxon>Bacteria</taxon>
        <taxon>Candidatus Gottesmaniibacteriota</taxon>
    </lineage>
</organism>